<feature type="signal peptide" evidence="1">
    <location>
        <begin position="1"/>
        <end position="30"/>
    </location>
</feature>
<evidence type="ECO:0000313" key="3">
    <source>
        <dbReference type="Proteomes" id="UP000018901"/>
    </source>
</evidence>
<feature type="chain" id="PRO_5004788988" description="Outer membrane protein beta-barrel domain-containing protein" evidence="1">
    <location>
        <begin position="31"/>
        <end position="1132"/>
    </location>
</feature>
<name>W0EX52_9BACT</name>
<protein>
    <recommendedName>
        <fullName evidence="4">Outer membrane protein beta-barrel domain-containing protein</fullName>
    </recommendedName>
</protein>
<dbReference type="Proteomes" id="UP000018901">
    <property type="component" value="Chromosome"/>
</dbReference>
<evidence type="ECO:0000313" key="2">
    <source>
        <dbReference type="EMBL" id="AHF13769.1"/>
    </source>
</evidence>
<reference evidence="2 3" key="1">
    <citation type="submission" date="2013-12" db="EMBL/GenBank/DDBJ databases">
        <authorList>
            <consortium name="DOE Joint Genome Institute"/>
            <person name="Eisen J."/>
            <person name="Huntemann M."/>
            <person name="Han J."/>
            <person name="Chen A."/>
            <person name="Kyrpides N."/>
            <person name="Mavromatis K."/>
            <person name="Markowitz V."/>
            <person name="Palaniappan K."/>
            <person name="Ivanova N."/>
            <person name="Schaumberg A."/>
            <person name="Pati A."/>
            <person name="Liolios K."/>
            <person name="Nordberg H.P."/>
            <person name="Cantor M.N."/>
            <person name="Hua S.X."/>
            <person name="Woyke T."/>
        </authorList>
    </citation>
    <scope>NUCLEOTIDE SEQUENCE [LARGE SCALE GENOMIC DNA]</scope>
    <source>
        <strain evidence="3">DSM 18177</strain>
    </source>
</reference>
<gene>
    <name evidence="2" type="ORF">BARVI_06185</name>
</gene>
<dbReference type="EMBL" id="CP007034">
    <property type="protein sequence ID" value="AHF13769.1"/>
    <property type="molecule type" value="Genomic_DNA"/>
</dbReference>
<accession>W0EX52</accession>
<dbReference type="STRING" id="880074.BARVI_06185"/>
<dbReference type="AlphaFoldDB" id="W0EX52"/>
<dbReference type="KEGG" id="bvs:BARVI_06185"/>
<keyword evidence="3" id="KW-1185">Reference proteome</keyword>
<sequence length="1132" mass="124274">MKMKYSMSGFVKGIRCAGLAIILCTGSVAAQESSQTSEPKQEQKEETQFNGLDYMLQKPAKNERFARKKFGDHLFVSGEAGLIMDRSAGSLFATPGLGLRSGLLVGDWFTPVHGIRLGLNAGLHNGLGGSNPYFVGFSADYLMNLTSLLHKDNPARMFELIGVAGGEYQLLYRQGNWTHAGGFRLGMQTRFNFSPLTFFYLEPRVGIYTDGIDGIKTWMRYDWEASLMAGFGYRLLSAPTRRHEPFWGAGQGLFISAAGGLASTLTSASNLLLDPGAMVMVSLGDQFTPVSSLRLSGLVRYLKTGQAYDKSSFGVQLDYLFNMHALFGGYDPGRLFEMSGVVGAGYHSVAVNDHLNTRWSVGAGLHGEFRLNDHWGLFLEPRVDVFTNGAWADVLSAVDPIPSLLAGFTYRPVAPSLDRSSITGDEFDWPRGIGDLYLTLGGGFAGVMKSSLSEPIPNKGYRLFGGLGTWWNPVSGARLLLNGSSINAPYSTHHTWAVGGQLDYLLNFSNLFMGYDRERLFSLSGVAGLNYDYVSSEGYFQHTLGAGVGLQGSFRINDMFDVFIEPRLNVAQNNRWEHSLFSSVDMVPTITAGLSYHLYGYGRTHGTMEKAEEFRNENFIDHLFYGIGVGAAGILHHDLFSRPLDRMGPTGTFYLGKWFTAASGLRLSGAGGVYGDSEPGYRKFGLVQLDYLWNINSTLYGYNPSRIFEANVGVGAVLSYATSNHPGWYPGAGVSLQGLWNVGSGVGLFIEPQVRVFGKNYSRESYAGMPVDLLTSVNVGIQYRLNQYDYRANHAAYDESDKYFLSLAYTGRWLRGLVNGFTGGYGAALSFGKWYTPLSAWRVGVDYGYYDQDPQYMALAFSADYLFNLSAFTAGYNPNRIFDVIVLGGIYGGAGNYEKKNEFVYGARAGMQGRFNVSSDIDLFVEPQIVASHIPHSYNNFDPEARVLIGLNYKLGGKSAAVGSRAPEKRNFFSLSVGPSLFSETIMMSQYRKVSVGTDLSFGHWFTGASGVSVGLGYDFIAPHSSRTLNVGTLHADYLLNFTSLLDSDPDRRFHLIGSVGTGLGWSNYNSEGGVGWVARGGVQLLWNVSPSFDFYVEPSMTLWDDKLYDGVLNTHHFIGVGRVSLGTAYRF</sequence>
<dbReference type="HOGENOM" id="CLU_310549_0_0_10"/>
<evidence type="ECO:0008006" key="4">
    <source>
        <dbReference type="Google" id="ProtNLM"/>
    </source>
</evidence>
<organism evidence="2 3">
    <name type="scientific">Barnesiella viscericola DSM 18177</name>
    <dbReference type="NCBI Taxonomy" id="880074"/>
    <lineage>
        <taxon>Bacteria</taxon>
        <taxon>Pseudomonadati</taxon>
        <taxon>Bacteroidota</taxon>
        <taxon>Bacteroidia</taxon>
        <taxon>Bacteroidales</taxon>
        <taxon>Barnesiellaceae</taxon>
        <taxon>Barnesiella</taxon>
    </lineage>
</organism>
<dbReference type="eggNOG" id="ENOG5034282">
    <property type="taxonomic scope" value="Bacteria"/>
</dbReference>
<evidence type="ECO:0000256" key="1">
    <source>
        <dbReference type="SAM" id="SignalP"/>
    </source>
</evidence>
<proteinExistence type="predicted"/>
<keyword evidence="1" id="KW-0732">Signal</keyword>